<feature type="compositionally biased region" description="Low complexity" evidence="7">
    <location>
        <begin position="1035"/>
        <end position="1044"/>
    </location>
</feature>
<keyword evidence="2" id="KW-0677">Repeat</keyword>
<feature type="compositionally biased region" description="Polar residues" evidence="7">
    <location>
        <begin position="410"/>
        <end position="422"/>
    </location>
</feature>
<feature type="compositionally biased region" description="Acidic residues" evidence="7">
    <location>
        <begin position="554"/>
        <end position="570"/>
    </location>
</feature>
<feature type="compositionally biased region" description="Acidic residues" evidence="7">
    <location>
        <begin position="388"/>
        <end position="402"/>
    </location>
</feature>
<feature type="compositionally biased region" description="Basic and acidic residues" evidence="7">
    <location>
        <begin position="259"/>
        <end position="268"/>
    </location>
</feature>
<name>A0A8K1GNA6_9PASS</name>
<comment type="subcellular location">
    <subcellularLocation>
        <location evidence="1">Nucleus</location>
    </subcellularLocation>
</comment>
<feature type="compositionally biased region" description="Polar residues" evidence="7">
    <location>
        <begin position="352"/>
        <end position="386"/>
    </location>
</feature>
<feature type="compositionally biased region" description="Polar residues" evidence="7">
    <location>
        <begin position="485"/>
        <end position="498"/>
    </location>
</feature>
<evidence type="ECO:0000256" key="2">
    <source>
        <dbReference type="ARBA" id="ARBA00022737"/>
    </source>
</evidence>
<accession>A0A8K1GNA6</accession>
<feature type="compositionally biased region" description="Polar residues" evidence="7">
    <location>
        <begin position="1058"/>
        <end position="1079"/>
    </location>
</feature>
<keyword evidence="3" id="KW-0805">Transcription regulation</keyword>
<dbReference type="Gene3D" id="3.90.1460.10">
    <property type="entry name" value="GTF2I-like"/>
    <property type="match status" value="6"/>
</dbReference>
<feature type="compositionally biased region" description="Basic and acidic residues" evidence="7">
    <location>
        <begin position="1175"/>
        <end position="1186"/>
    </location>
</feature>
<feature type="compositionally biased region" description="Polar residues" evidence="7">
    <location>
        <begin position="523"/>
        <end position="534"/>
    </location>
</feature>
<dbReference type="GO" id="GO:0003677">
    <property type="term" value="F:DNA binding"/>
    <property type="evidence" value="ECO:0007669"/>
    <property type="project" value="UniProtKB-KW"/>
</dbReference>
<sequence>MDILSDDICFSKSLSSGMELCCPGVLVQDNFKRRKMAQAIAPAASIHDEESLESRVVVNFLMSGLESVCKELAKSKAEIACIGIYARNIFVVGTERGKAFVNSREDIKLDFTEYCVTEEDRRGQASRTPELQRTRTTPPVNRQTVDTKELEALRKSVEDFFCVCYGKALGESTMVPVPYEEIQSSQSVVTVQGLPEGLTFQHPSNYDVPTLKRILENKSEISFSINRPFLEPKKYIGADITDPSHSIIPPSGSCPPVKVKTESNKDSEINEDLGISSKTPSITIKQEKDDPNYYQVNTPAGPSKTSEPDDKIDPGKNRDPSQPDSSETSEDSEAEFSNGDDDDDEYMPPNEQMESTESANEAANTVRRNIIESSFDSSQHIVSATENPEVEVTIEDDDDDYLSPDKRWSSTKSGNEAANTGSRKGEASHSDSSQHDSSESSEDSEAELTSEEDDDDEYLPPSKRRRRTRSTNPAAKTRRRKAKGSNINPSQHNVSVTTEKPGVEVTVEENNGYLPHDERLKSSESANPAASTENRNAEEFKFVSPQHNVSETSEGCELDVTFEGDDDEYMPPDKELESTESANEAAESGSSKAEEFNFDSTQHNVSETTENPEVEVTVEDDDDDYLPPDKRRSSTKSGNEAANTGRNKSKGSDSDSSQHDSAESSEDSDAEHFSEDNDHDYVPRHKRQTSTKSTNAAANSGNKKTKEFNFDKWNTRITDLRKEVEELFEKRYAEAIKAQGPVTIPYTHFQSHAEDLYVEGLPEGIPFRRPTTYGIPRLERILLAKERIRFVIKKPELLKSDVPANKLTSAAPNTVKEEWYVRVTKLRKTVDQIFCKKYGQALGCNEPKAVPYKKFEANPMDLCVEGLPDNVPFRSPSWYGIPCLEQIIQVANRIKFVIKRPELLTHTSTEVVHLKSSSQAKDDWNAKITKLRNQVEDIFRVKFAEALGFSEASKVNIPYAVFESNPTSLVVEGLPDGVSFRSPTWFGIPRLERIIRGSDKIKFTIKKPELIIPHLPLRLASKLKTKGITPKSSRRSQSSSESSSVPEIEVTIDDSPKKAQTTDAQPKPQNNGPTTNAKQQGREFSFEAWNAKINDLKEKVENLFCEKYGEALGLSEPRKVPYALFDSSPDDFYVEGLPEGVPFRQPSTFGIPRLEKILRNKSKIRFIIKNPEKLKKAGKEGSDSSHQRKNNSCSKANTARTSKNTVVNKAEGVEDLNIVQVTIPGDESERLSRVENARQLREQVNDLFSQKFGEAIGMNFPVKVPYRKITNNPGSILVDGMPPGVAFKAPSYLEMNSMRKILESAESIKFTVVRPFPGLVINDQLLDEVEAEAPSSAPAAATVLPDNTKPEENSHIKQDPDLPS</sequence>
<dbReference type="PANTHER" id="PTHR46304">
    <property type="entry name" value="GENERAL TRANSCRIPTION FACTOR II-I REPEAT DOMAIN-CONTAINING PROTEIN 1"/>
    <property type="match status" value="1"/>
</dbReference>
<dbReference type="OrthoDB" id="10072451at2759"/>
<feature type="compositionally biased region" description="Polar residues" evidence="7">
    <location>
        <begin position="1190"/>
        <end position="1205"/>
    </location>
</feature>
<feature type="compositionally biased region" description="Acidic residues" evidence="7">
    <location>
        <begin position="610"/>
        <end position="626"/>
    </location>
</feature>
<dbReference type="PANTHER" id="PTHR46304:SF2">
    <property type="entry name" value="GENERAL TRANSCRIPTION FACTOR II-I"/>
    <property type="match status" value="1"/>
</dbReference>
<gene>
    <name evidence="8" type="ORF">HGM15179_006357</name>
</gene>
<keyword evidence="4" id="KW-0238">DNA-binding</keyword>
<evidence type="ECO:0000256" key="3">
    <source>
        <dbReference type="ARBA" id="ARBA00023015"/>
    </source>
</evidence>
<dbReference type="InterPro" id="IPR036647">
    <property type="entry name" value="GTF2I-like_rpt_sf"/>
</dbReference>
<evidence type="ECO:0000256" key="5">
    <source>
        <dbReference type="ARBA" id="ARBA00023163"/>
    </source>
</evidence>
<feature type="compositionally biased region" description="Polar residues" evidence="7">
    <location>
        <begin position="635"/>
        <end position="646"/>
    </location>
</feature>
<feature type="compositionally biased region" description="Acidic residues" evidence="7">
    <location>
        <begin position="327"/>
        <end position="346"/>
    </location>
</feature>
<feature type="compositionally biased region" description="Low complexity" evidence="7">
    <location>
        <begin position="1332"/>
        <end position="1341"/>
    </location>
</feature>
<feature type="region of interest" description="Disordered" evidence="7">
    <location>
        <begin position="1026"/>
        <end position="1081"/>
    </location>
</feature>
<dbReference type="InterPro" id="IPR004212">
    <property type="entry name" value="GTF2I"/>
</dbReference>
<evidence type="ECO:0000313" key="8">
    <source>
        <dbReference type="EMBL" id="TRZ20754.1"/>
    </source>
</evidence>
<evidence type="ECO:0000256" key="1">
    <source>
        <dbReference type="ARBA" id="ARBA00004123"/>
    </source>
</evidence>
<feature type="region of interest" description="Disordered" evidence="7">
    <location>
        <begin position="1331"/>
        <end position="1364"/>
    </location>
</feature>
<proteinExistence type="predicted"/>
<dbReference type="Pfam" id="PF02946">
    <property type="entry name" value="GTF2I"/>
    <property type="match status" value="6"/>
</dbReference>
<dbReference type="PROSITE" id="PS51139">
    <property type="entry name" value="GTF2I"/>
    <property type="match status" value="6"/>
</dbReference>
<feature type="region of interest" description="Disordered" evidence="7">
    <location>
        <begin position="121"/>
        <end position="140"/>
    </location>
</feature>
<feature type="compositionally biased region" description="Acidic residues" evidence="7">
    <location>
        <begin position="439"/>
        <end position="458"/>
    </location>
</feature>
<feature type="compositionally biased region" description="Polar residues" evidence="7">
    <location>
        <begin position="125"/>
        <end position="140"/>
    </location>
</feature>
<dbReference type="SUPFAM" id="SSF117773">
    <property type="entry name" value="GTF2I-like repeat"/>
    <property type="match status" value="6"/>
</dbReference>
<comment type="caution">
    <text evidence="8">The sequence shown here is derived from an EMBL/GenBank/DDBJ whole genome shotgun (WGS) entry which is preliminary data.</text>
</comment>
<keyword evidence="5" id="KW-0804">Transcription</keyword>
<dbReference type="FunFam" id="3.90.1460.10:FF:000002">
    <property type="entry name" value="General transcription factor II-I isoform 1"/>
    <property type="match status" value="1"/>
</dbReference>
<dbReference type="EMBL" id="SWJQ01000139">
    <property type="protein sequence ID" value="TRZ20754.1"/>
    <property type="molecule type" value="Genomic_DNA"/>
</dbReference>
<feature type="compositionally biased region" description="Polar residues" evidence="7">
    <location>
        <begin position="294"/>
        <end position="305"/>
    </location>
</feature>
<reference evidence="8" key="1">
    <citation type="submission" date="2019-04" db="EMBL/GenBank/DDBJ databases">
        <title>Genome assembly of Zosterops borbonicus 15179.</title>
        <authorList>
            <person name="Leroy T."/>
            <person name="Anselmetti Y."/>
            <person name="Tilak M.-K."/>
            <person name="Nabholz B."/>
        </authorList>
    </citation>
    <scope>NUCLEOTIDE SEQUENCE</scope>
    <source>
        <strain evidence="8">HGM_15179</strain>
        <tissue evidence="8">Muscle</tissue>
    </source>
</reference>
<feature type="compositionally biased region" description="Basic and acidic residues" evidence="7">
    <location>
        <begin position="650"/>
        <end position="662"/>
    </location>
</feature>
<feature type="region of interest" description="Disordered" evidence="7">
    <location>
        <begin position="1175"/>
        <end position="1205"/>
    </location>
</feature>
<feature type="compositionally biased region" description="Low complexity" evidence="7">
    <location>
        <begin position="579"/>
        <end position="591"/>
    </location>
</feature>
<evidence type="ECO:0000256" key="4">
    <source>
        <dbReference type="ARBA" id="ARBA00023125"/>
    </source>
</evidence>
<protein>
    <recommendedName>
        <fullName evidence="10">General transcription factor II-I</fullName>
    </recommendedName>
</protein>
<feature type="compositionally biased region" description="Basic and acidic residues" evidence="7">
    <location>
        <begin position="1348"/>
        <end position="1364"/>
    </location>
</feature>
<keyword evidence="6" id="KW-0539">Nucleus</keyword>
<evidence type="ECO:0000256" key="6">
    <source>
        <dbReference type="ARBA" id="ARBA00023242"/>
    </source>
</evidence>
<feature type="compositionally biased region" description="Polar residues" evidence="7">
    <location>
        <begin position="690"/>
        <end position="702"/>
    </location>
</feature>
<feature type="region of interest" description="Disordered" evidence="7">
    <location>
        <begin position="241"/>
        <end position="705"/>
    </location>
</feature>
<dbReference type="FunFam" id="3.90.1460.10:FF:000004">
    <property type="entry name" value="general transcription factor II-I isoform X1"/>
    <property type="match status" value="1"/>
</dbReference>
<organism evidence="8 9">
    <name type="scientific">Zosterops borbonicus</name>
    <dbReference type="NCBI Taxonomy" id="364589"/>
    <lineage>
        <taxon>Eukaryota</taxon>
        <taxon>Metazoa</taxon>
        <taxon>Chordata</taxon>
        <taxon>Craniata</taxon>
        <taxon>Vertebrata</taxon>
        <taxon>Euteleostomi</taxon>
        <taxon>Archelosauria</taxon>
        <taxon>Archosauria</taxon>
        <taxon>Dinosauria</taxon>
        <taxon>Saurischia</taxon>
        <taxon>Theropoda</taxon>
        <taxon>Coelurosauria</taxon>
        <taxon>Aves</taxon>
        <taxon>Neognathae</taxon>
        <taxon>Neoaves</taxon>
        <taxon>Telluraves</taxon>
        <taxon>Australaves</taxon>
        <taxon>Passeriformes</taxon>
        <taxon>Sylvioidea</taxon>
        <taxon>Zosteropidae</taxon>
        <taxon>Zosterops</taxon>
    </lineage>
</organism>
<dbReference type="GO" id="GO:0005634">
    <property type="term" value="C:nucleus"/>
    <property type="evidence" value="ECO:0007669"/>
    <property type="project" value="UniProtKB-SubCell"/>
</dbReference>
<feature type="compositionally biased region" description="Basic and acidic residues" evidence="7">
    <location>
        <begin position="306"/>
        <end position="321"/>
    </location>
</feature>
<feature type="compositionally biased region" description="Basic and acidic residues" evidence="7">
    <location>
        <begin position="423"/>
        <end position="438"/>
    </location>
</feature>
<evidence type="ECO:0000256" key="7">
    <source>
        <dbReference type="SAM" id="MobiDB-lite"/>
    </source>
</evidence>
<dbReference type="GO" id="GO:0003700">
    <property type="term" value="F:DNA-binding transcription factor activity"/>
    <property type="evidence" value="ECO:0007669"/>
    <property type="project" value="TreeGrafter"/>
</dbReference>
<evidence type="ECO:0008006" key="10">
    <source>
        <dbReference type="Google" id="ProtNLM"/>
    </source>
</evidence>
<evidence type="ECO:0000313" key="9">
    <source>
        <dbReference type="Proteomes" id="UP000796761"/>
    </source>
</evidence>
<keyword evidence="9" id="KW-1185">Reference proteome</keyword>
<dbReference type="Proteomes" id="UP000796761">
    <property type="component" value="Unassembled WGS sequence"/>
</dbReference>
<feature type="compositionally biased region" description="Basic and acidic residues" evidence="7">
    <location>
        <begin position="670"/>
        <end position="683"/>
    </location>
</feature>